<keyword evidence="3" id="KW-1185">Reference proteome</keyword>
<evidence type="ECO:0000313" key="2">
    <source>
        <dbReference type="EMBL" id="GHE56109.1"/>
    </source>
</evidence>
<organism evidence="2 3">
    <name type="scientific">Streptomyces spiralis</name>
    <dbReference type="NCBI Taxonomy" id="66376"/>
    <lineage>
        <taxon>Bacteria</taxon>
        <taxon>Bacillati</taxon>
        <taxon>Actinomycetota</taxon>
        <taxon>Actinomycetes</taxon>
        <taxon>Kitasatosporales</taxon>
        <taxon>Streptomycetaceae</taxon>
        <taxon>Streptomyces</taxon>
    </lineage>
</organism>
<comment type="caution">
    <text evidence="2">The sequence shown here is derived from an EMBL/GenBank/DDBJ whole genome shotgun (WGS) entry which is preliminary data.</text>
</comment>
<dbReference type="EMBL" id="BNBC01000002">
    <property type="protein sequence ID" value="GHE56109.1"/>
    <property type="molecule type" value="Genomic_DNA"/>
</dbReference>
<sequence length="76" mass="8447">MQARKAELYALDLTEARWVKSSKSIDKTTPYCVEVADLGGGAVAVRDSNNRDLPPLRFTAEEWAAFREGVREGEFG</sequence>
<reference evidence="2" key="2">
    <citation type="submission" date="2020-09" db="EMBL/GenBank/DDBJ databases">
        <authorList>
            <person name="Sun Q."/>
            <person name="Ohkuma M."/>
        </authorList>
    </citation>
    <scope>NUCLEOTIDE SEQUENCE</scope>
    <source>
        <strain evidence="2">JCM 3302</strain>
    </source>
</reference>
<dbReference type="AlphaFoldDB" id="A0A919DLB7"/>
<dbReference type="InterPro" id="IPR007278">
    <property type="entry name" value="DUF397"/>
</dbReference>
<evidence type="ECO:0000259" key="1">
    <source>
        <dbReference type="Pfam" id="PF04149"/>
    </source>
</evidence>
<dbReference type="Proteomes" id="UP000641386">
    <property type="component" value="Unassembled WGS sequence"/>
</dbReference>
<dbReference type="Pfam" id="PF04149">
    <property type="entry name" value="DUF397"/>
    <property type="match status" value="1"/>
</dbReference>
<gene>
    <name evidence="2" type="ORF">GCM10014715_06340</name>
</gene>
<feature type="domain" description="DUF397" evidence="1">
    <location>
        <begin position="16"/>
        <end position="71"/>
    </location>
</feature>
<dbReference type="RefSeq" id="WP_189895999.1">
    <property type="nucleotide sequence ID" value="NZ_BNBC01000002.1"/>
</dbReference>
<evidence type="ECO:0000313" key="3">
    <source>
        <dbReference type="Proteomes" id="UP000641386"/>
    </source>
</evidence>
<name>A0A919DLB7_9ACTN</name>
<accession>A0A919DLB7</accession>
<protein>
    <recommendedName>
        <fullName evidence="1">DUF397 domain-containing protein</fullName>
    </recommendedName>
</protein>
<proteinExistence type="predicted"/>
<reference evidence="2" key="1">
    <citation type="journal article" date="2014" name="Int. J. Syst. Evol. Microbiol.">
        <title>Complete genome sequence of Corynebacterium casei LMG S-19264T (=DSM 44701T), isolated from a smear-ripened cheese.</title>
        <authorList>
            <consortium name="US DOE Joint Genome Institute (JGI-PGF)"/>
            <person name="Walter F."/>
            <person name="Albersmeier A."/>
            <person name="Kalinowski J."/>
            <person name="Ruckert C."/>
        </authorList>
    </citation>
    <scope>NUCLEOTIDE SEQUENCE</scope>
    <source>
        <strain evidence="2">JCM 3302</strain>
    </source>
</reference>